<evidence type="ECO:0000313" key="2">
    <source>
        <dbReference type="EMBL" id="EWZ28180.1"/>
    </source>
</evidence>
<reference evidence="2" key="2">
    <citation type="submission" date="2012-06" db="EMBL/GenBank/DDBJ databases">
        <title>Annotation of the Genome Sequence of Fusarium oxysporum Fo47.</title>
        <authorList>
            <consortium name="The Broad Institute Genomics Platform"/>
            <person name="Ma L.-J."/>
            <person name="Corby-Kistler H."/>
            <person name="Broz K."/>
            <person name="Gale L.R."/>
            <person name="Jonkers W."/>
            <person name="O'Donnell K."/>
            <person name="Ploetz R."/>
            <person name="Steinberg C."/>
            <person name="Schwartz D.C."/>
            <person name="VanEtten H."/>
            <person name="Zhou S."/>
            <person name="Young S.K."/>
            <person name="Zeng Q."/>
            <person name="Gargeya S."/>
            <person name="Fitzgerald M."/>
            <person name="Abouelleil A."/>
            <person name="Alvarado L."/>
            <person name="Chapman S.B."/>
            <person name="Gainer-Dewar J."/>
            <person name="Goldberg J."/>
            <person name="Griggs A."/>
            <person name="Gujja S."/>
            <person name="Hansen M."/>
            <person name="Howarth C."/>
            <person name="Imamovic A."/>
            <person name="Ireland A."/>
            <person name="Larimer J."/>
            <person name="McCowan C."/>
            <person name="Murphy C."/>
            <person name="Pearson M."/>
            <person name="Poon T.W."/>
            <person name="Priest M."/>
            <person name="Roberts A."/>
            <person name="Saif S."/>
            <person name="Shea T."/>
            <person name="Sykes S."/>
            <person name="Wortman J."/>
            <person name="Nusbaum C."/>
            <person name="Birren B."/>
        </authorList>
    </citation>
    <scope>NUCLEOTIDE SEQUENCE</scope>
    <source>
        <strain evidence="2">Fo47</strain>
    </source>
</reference>
<organism evidence="2">
    <name type="scientific">Fusarium oxysporum Fo47</name>
    <dbReference type="NCBI Taxonomy" id="660027"/>
    <lineage>
        <taxon>Eukaryota</taxon>
        <taxon>Fungi</taxon>
        <taxon>Dikarya</taxon>
        <taxon>Ascomycota</taxon>
        <taxon>Pezizomycotina</taxon>
        <taxon>Sordariomycetes</taxon>
        <taxon>Hypocreomycetidae</taxon>
        <taxon>Hypocreales</taxon>
        <taxon>Nectriaceae</taxon>
        <taxon>Fusarium</taxon>
        <taxon>Fusarium oxysporum species complex</taxon>
    </lineage>
</organism>
<evidence type="ECO:0000256" key="1">
    <source>
        <dbReference type="SAM" id="MobiDB-lite"/>
    </source>
</evidence>
<accession>W9JES5</accession>
<name>W9JES5_FUSOX</name>
<proteinExistence type="predicted"/>
<sequence>MSSGKMPRMSSGQPGLQKSVVREVEGRRTRIVEGSRSRNVEVRRSRR</sequence>
<reference evidence="2" key="1">
    <citation type="submission" date="2011-06" db="EMBL/GenBank/DDBJ databases">
        <title>The Genome Sequence of Fusarium oxysporum Fo47.</title>
        <authorList>
            <consortium name="The Broad Institute Genome Sequencing Platform"/>
            <person name="Ma L.-J."/>
            <person name="Gale L.R."/>
            <person name="Schwartz D.C."/>
            <person name="Zhou S."/>
            <person name="Corby-Kistler H."/>
            <person name="Young S.K."/>
            <person name="Zeng Q."/>
            <person name="Gargeya S."/>
            <person name="Fitzgerald M."/>
            <person name="Haas B."/>
            <person name="Abouelleil A."/>
            <person name="Alvarado L."/>
            <person name="Arachchi H.M."/>
            <person name="Berlin A."/>
            <person name="Brown A."/>
            <person name="Chapman S.B."/>
            <person name="Chen Z."/>
            <person name="Dunbar C."/>
            <person name="Freedman E."/>
            <person name="Gearin G."/>
            <person name="Gellesch M."/>
            <person name="Goldberg J."/>
            <person name="Griggs A."/>
            <person name="Gujja S."/>
            <person name="Heiman D."/>
            <person name="Howarth C."/>
            <person name="Larson L."/>
            <person name="Lui A."/>
            <person name="MacDonald P.J.P."/>
            <person name="Mehta T."/>
            <person name="Montmayeur A."/>
            <person name="Murphy C."/>
            <person name="Neiman D."/>
            <person name="Pearson M."/>
            <person name="Priest M."/>
            <person name="Roberts A."/>
            <person name="Saif S."/>
            <person name="Shea T."/>
            <person name="Shenoy N."/>
            <person name="Sisk P."/>
            <person name="Stolte C."/>
            <person name="Sykes S."/>
            <person name="Wortman J."/>
            <person name="Nusbaum C."/>
            <person name="Birren B."/>
        </authorList>
    </citation>
    <scope>NUCLEOTIDE SEQUENCE [LARGE SCALE GENOMIC DNA]</scope>
    <source>
        <strain evidence="2">Fo47</strain>
    </source>
</reference>
<dbReference type="Proteomes" id="UP000030766">
    <property type="component" value="Unassembled WGS sequence"/>
</dbReference>
<dbReference type="EMBL" id="JH717932">
    <property type="protein sequence ID" value="EWZ28180.1"/>
    <property type="molecule type" value="Genomic_DNA"/>
</dbReference>
<feature type="compositionally biased region" description="Basic and acidic residues" evidence="1">
    <location>
        <begin position="20"/>
        <end position="47"/>
    </location>
</feature>
<dbReference type="HOGENOM" id="CLU_216991_0_0_1"/>
<gene>
    <name evidence="2" type="ORF">FOZG_18103</name>
</gene>
<dbReference type="VEuPathDB" id="FungiDB:FOZG_18103"/>
<dbReference type="AlphaFoldDB" id="W9JES5"/>
<feature type="region of interest" description="Disordered" evidence="1">
    <location>
        <begin position="1"/>
        <end position="47"/>
    </location>
</feature>
<protein>
    <submittedName>
        <fullName evidence="2">Uncharacterized protein</fullName>
    </submittedName>
</protein>